<dbReference type="PANTHER" id="PTHR17204:SF5">
    <property type="entry name" value="PRE-MRNA-PROCESSING FACTOR 39"/>
    <property type="match status" value="1"/>
</dbReference>
<keyword evidence="8" id="KW-1185">Reference proteome</keyword>
<evidence type="ECO:0000256" key="2">
    <source>
        <dbReference type="ARBA" id="ARBA00022664"/>
    </source>
</evidence>
<organism evidence="7 8">
    <name type="scientific">Kluyveromyces marxianus</name>
    <name type="common">Yeast</name>
    <name type="synonym">Candida kefyr</name>
    <dbReference type="NCBI Taxonomy" id="4911"/>
    <lineage>
        <taxon>Eukaryota</taxon>
        <taxon>Fungi</taxon>
        <taxon>Dikarya</taxon>
        <taxon>Ascomycota</taxon>
        <taxon>Saccharomycotina</taxon>
        <taxon>Saccharomycetes</taxon>
        <taxon>Saccharomycetales</taxon>
        <taxon>Saccharomycetaceae</taxon>
        <taxon>Kluyveromyces</taxon>
    </lineage>
</organism>
<reference evidence="7 8" key="1">
    <citation type="submission" date="2016-03" db="EMBL/GenBank/DDBJ databases">
        <title>How can Kluyveromyces marxianus grow so fast - potential evolutionary course in Saccharomyces Complex revealed by comparative genomics.</title>
        <authorList>
            <person name="Mo W."/>
            <person name="Lu W."/>
            <person name="Yang X."/>
            <person name="Qi J."/>
            <person name="Lv H."/>
        </authorList>
    </citation>
    <scope>NUCLEOTIDE SEQUENCE [LARGE SCALE GENOMIC DNA]</scope>
    <source>
        <strain evidence="7 8">FIM1</strain>
    </source>
</reference>
<evidence type="ECO:0000313" key="7">
    <source>
        <dbReference type="EMBL" id="QGN13775.1"/>
    </source>
</evidence>
<comment type="similarity">
    <text evidence="6">Belongs to the PRP39 family.</text>
</comment>
<gene>
    <name evidence="7" type="primary">PRP39</name>
    <name evidence="7" type="ORF">FIM1_420</name>
</gene>
<evidence type="ECO:0000313" key="8">
    <source>
        <dbReference type="Proteomes" id="UP000422736"/>
    </source>
</evidence>
<dbReference type="Proteomes" id="UP000422736">
    <property type="component" value="Chromosome 1"/>
</dbReference>
<keyword evidence="5" id="KW-0539">Nucleus</keyword>
<evidence type="ECO:0000256" key="4">
    <source>
        <dbReference type="ARBA" id="ARBA00023187"/>
    </source>
</evidence>
<protein>
    <submittedName>
        <fullName evidence="7">Pre-mRNA-processing factor 39</fullName>
    </submittedName>
</protein>
<comment type="subcellular location">
    <subcellularLocation>
        <location evidence="1">Nucleus</location>
    </subcellularLocation>
</comment>
<dbReference type="EMBL" id="CP015054">
    <property type="protein sequence ID" value="QGN13775.1"/>
    <property type="molecule type" value="Genomic_DNA"/>
</dbReference>
<evidence type="ECO:0000256" key="5">
    <source>
        <dbReference type="ARBA" id="ARBA00023242"/>
    </source>
</evidence>
<dbReference type="SMART" id="SM00386">
    <property type="entry name" value="HAT"/>
    <property type="match status" value="7"/>
</dbReference>
<dbReference type="InterPro" id="IPR011990">
    <property type="entry name" value="TPR-like_helical_dom_sf"/>
</dbReference>
<evidence type="ECO:0000256" key="6">
    <source>
        <dbReference type="ARBA" id="ARBA00038019"/>
    </source>
</evidence>
<name>A0ABX6ENI3_KLUMA</name>
<keyword evidence="4" id="KW-0508">mRNA splicing</keyword>
<dbReference type="Pfam" id="PF23240">
    <property type="entry name" value="HAT_PRP39_N"/>
    <property type="match status" value="1"/>
</dbReference>
<proteinExistence type="inferred from homology"/>
<keyword evidence="3" id="KW-0677">Repeat</keyword>
<evidence type="ECO:0000256" key="1">
    <source>
        <dbReference type="ARBA" id="ARBA00004123"/>
    </source>
</evidence>
<sequence length="619" mass="73319">MFEGLDQAFLKSNDAWVQSYKLVDWADIATIDKLIVTTESLVQKYNNPNEDVKRNIYQVFGELLDRYPLFYGYWKRFVAVKYQLDGLDASIATLEQSLDSFPTSLDLWIDLLNVRLTHNQNDHELVRSQFEKCESLVGFHFLSHDIWDKHIAFETKLKDWENLYKIYRKLIKLPLHQYARYYSSFKEFLEYHPEFSNKDPNFDIDAVFVANQVIVNKLWTYESKIKQPFFNIPELPESELQNWDSYLAFLLTDSSFEPDLIKCTFERCLIPCLKYEHFWDAYITWMEKTSPFEAVFPLFKRATEALPAQNKSFKVKYIQFLEKHLDPNDNLSVKYYMDALYAFQLKWPQDSSSIYKYLKFYKKRNFPWSSDDDDKKILEQQKGYAVFLDNIIKAYLSENTAQIETLGQSQQLMAMLNDTNLSILVVELIKIYWLVLKNIIQCRKYFTYFTKLDQLKSSVTFWLTYYKFEKSQRNVARLTKFVDQLGSEIPLPTQAINYIVQDFQSFYLMNADFAEYENSLSTNRFGYDPIIHGELKINNPTWKPNPKPSKDWFKSDEYKSNGHPGLLVDKPQIKNTIIGSLSTKSSKGNKAAPLPAFRNLEKIHQKPRYEDYMSIDYLK</sequence>
<dbReference type="PANTHER" id="PTHR17204">
    <property type="entry name" value="PRE-MRNA PROCESSING PROTEIN PRP39-RELATED"/>
    <property type="match status" value="1"/>
</dbReference>
<dbReference type="Gene3D" id="1.25.40.10">
    <property type="entry name" value="Tetratricopeptide repeat domain"/>
    <property type="match status" value="2"/>
</dbReference>
<dbReference type="SUPFAM" id="SSF48452">
    <property type="entry name" value="TPR-like"/>
    <property type="match status" value="1"/>
</dbReference>
<dbReference type="InterPro" id="IPR003107">
    <property type="entry name" value="HAT"/>
</dbReference>
<evidence type="ECO:0000256" key="3">
    <source>
        <dbReference type="ARBA" id="ARBA00022737"/>
    </source>
</evidence>
<accession>A0ABX6ENI3</accession>
<dbReference type="Pfam" id="PF23241">
    <property type="entry name" value="HAT_PRP39_C"/>
    <property type="match status" value="1"/>
</dbReference>
<dbReference type="InterPro" id="IPR059164">
    <property type="entry name" value="HAT_PRP39_C"/>
</dbReference>
<keyword evidence="2" id="KW-0507">mRNA processing</keyword>